<dbReference type="Pfam" id="PF08546">
    <property type="entry name" value="ApbA_C"/>
    <property type="match status" value="1"/>
</dbReference>
<dbReference type="InterPro" id="IPR036291">
    <property type="entry name" value="NAD(P)-bd_dom_sf"/>
</dbReference>
<dbReference type="InterPro" id="IPR003710">
    <property type="entry name" value="ApbA"/>
</dbReference>
<evidence type="ECO:0000256" key="5">
    <source>
        <dbReference type="ARBA" id="ARBA00019465"/>
    </source>
</evidence>
<accession>A0A150LQJ8</accession>
<dbReference type="EMBL" id="LQYT01000073">
    <property type="protein sequence ID" value="KYD14319.1"/>
    <property type="molecule type" value="Genomic_DNA"/>
</dbReference>
<dbReference type="Gene3D" id="3.40.50.720">
    <property type="entry name" value="NAD(P)-binding Rossmann-like Domain"/>
    <property type="match status" value="1"/>
</dbReference>
<dbReference type="PROSITE" id="PS51257">
    <property type="entry name" value="PROKAR_LIPOPROTEIN"/>
    <property type="match status" value="1"/>
</dbReference>
<gene>
    <name evidence="14" type="ORF">B4135_2746</name>
</gene>
<evidence type="ECO:0000313" key="14">
    <source>
        <dbReference type="EMBL" id="KYD14319.1"/>
    </source>
</evidence>
<dbReference type="GO" id="GO:0005737">
    <property type="term" value="C:cytoplasm"/>
    <property type="evidence" value="ECO:0007669"/>
    <property type="project" value="TreeGrafter"/>
</dbReference>
<dbReference type="PANTHER" id="PTHR43765">
    <property type="entry name" value="2-DEHYDROPANTOATE 2-REDUCTASE-RELATED"/>
    <property type="match status" value="1"/>
</dbReference>
<dbReference type="InterPro" id="IPR008927">
    <property type="entry name" value="6-PGluconate_DH-like_C_sf"/>
</dbReference>
<evidence type="ECO:0000256" key="3">
    <source>
        <dbReference type="ARBA" id="ARBA00007870"/>
    </source>
</evidence>
<keyword evidence="8 11" id="KW-0560">Oxidoreductase</keyword>
<dbReference type="SUPFAM" id="SSF48179">
    <property type="entry name" value="6-phosphogluconate dehydrogenase C-terminal domain-like"/>
    <property type="match status" value="1"/>
</dbReference>
<dbReference type="Proteomes" id="UP000075683">
    <property type="component" value="Unassembled WGS sequence"/>
</dbReference>
<sequence>MKRMKIGIIGAGSIGLLFACCLGERHDIYLYCRTEEQAAKIGKEGILLREGEREIRCRVRRSAAGYAGEDLDCLIVAVKSYHLPALAGELKKIPGRIPLLFLQNGMGHLPFLEGLPHRTLILGSVEHGAMRTEANRLHLKGRGVTRVALFRGDREFFARLAKGLEVPGFPFLVEDDAEEMLVRKLRVNLIINPLTALLQIPNGKLAENPDFYQAARKLFDEVFAIFPADGREETFRHVMQVCRNTAGNRSSMWKDLAEGRRTEAEAILGYALEKGKERGIRAPILETLYLLIKGLEREKVE</sequence>
<dbReference type="NCBIfam" id="TIGR00745">
    <property type="entry name" value="apbA_panE"/>
    <property type="match status" value="1"/>
</dbReference>
<dbReference type="EC" id="1.1.1.169" evidence="4 11"/>
<name>A0A150LQJ8_9BACI</name>
<reference evidence="14 15" key="1">
    <citation type="submission" date="2016-01" db="EMBL/GenBank/DDBJ databases">
        <title>Draft Genome Sequences of Seven Thermophilic Sporeformers Isolated from Foods.</title>
        <authorList>
            <person name="Berendsen E.M."/>
            <person name="Wells-Bennik M.H."/>
            <person name="Krawcyk A.O."/>
            <person name="De Jong A."/>
            <person name="Holsappel S."/>
            <person name="Eijlander R.T."/>
            <person name="Kuipers O.P."/>
        </authorList>
    </citation>
    <scope>NUCLEOTIDE SEQUENCE [LARGE SCALE GENOMIC DNA]</scope>
    <source>
        <strain evidence="14 15">B4135</strain>
    </source>
</reference>
<dbReference type="SUPFAM" id="SSF51735">
    <property type="entry name" value="NAD(P)-binding Rossmann-fold domains"/>
    <property type="match status" value="1"/>
</dbReference>
<dbReference type="PANTHER" id="PTHR43765:SF2">
    <property type="entry name" value="2-DEHYDROPANTOATE 2-REDUCTASE"/>
    <property type="match status" value="1"/>
</dbReference>
<evidence type="ECO:0000256" key="11">
    <source>
        <dbReference type="RuleBase" id="RU362068"/>
    </source>
</evidence>
<evidence type="ECO:0000256" key="2">
    <source>
        <dbReference type="ARBA" id="ARBA00004994"/>
    </source>
</evidence>
<protein>
    <recommendedName>
        <fullName evidence="5 11">2-dehydropantoate 2-reductase</fullName>
        <ecNumber evidence="4 11">1.1.1.169</ecNumber>
    </recommendedName>
    <alternativeName>
        <fullName evidence="9 11">Ketopantoate reductase</fullName>
    </alternativeName>
</protein>
<keyword evidence="7 11" id="KW-0521">NADP</keyword>
<dbReference type="UniPathway" id="UPA00028">
    <property type="reaction ID" value="UER00004"/>
</dbReference>
<proteinExistence type="inferred from homology"/>
<organism evidence="14 15">
    <name type="scientific">Caldibacillus debilis</name>
    <dbReference type="NCBI Taxonomy" id="301148"/>
    <lineage>
        <taxon>Bacteria</taxon>
        <taxon>Bacillati</taxon>
        <taxon>Bacillota</taxon>
        <taxon>Bacilli</taxon>
        <taxon>Bacillales</taxon>
        <taxon>Bacillaceae</taxon>
        <taxon>Caldibacillus</taxon>
    </lineage>
</organism>
<dbReference type="STRING" id="301148.B4135_2746"/>
<evidence type="ECO:0000256" key="4">
    <source>
        <dbReference type="ARBA" id="ARBA00013014"/>
    </source>
</evidence>
<keyword evidence="6 11" id="KW-0566">Pantothenate biosynthesis</keyword>
<dbReference type="InterPro" id="IPR013332">
    <property type="entry name" value="KPR_N"/>
</dbReference>
<feature type="domain" description="Ketopantoate reductase N-terminal" evidence="12">
    <location>
        <begin position="6"/>
        <end position="149"/>
    </location>
</feature>
<dbReference type="FunFam" id="1.10.1040.10:FF:000017">
    <property type="entry name" value="2-dehydropantoate 2-reductase"/>
    <property type="match status" value="1"/>
</dbReference>
<evidence type="ECO:0000256" key="6">
    <source>
        <dbReference type="ARBA" id="ARBA00022655"/>
    </source>
</evidence>
<evidence type="ECO:0000256" key="10">
    <source>
        <dbReference type="ARBA" id="ARBA00048793"/>
    </source>
</evidence>
<evidence type="ECO:0000259" key="12">
    <source>
        <dbReference type="Pfam" id="PF02558"/>
    </source>
</evidence>
<dbReference type="InterPro" id="IPR013328">
    <property type="entry name" value="6PGD_dom2"/>
</dbReference>
<dbReference type="GO" id="GO:0008677">
    <property type="term" value="F:2-dehydropantoate 2-reductase activity"/>
    <property type="evidence" value="ECO:0007669"/>
    <property type="project" value="UniProtKB-EC"/>
</dbReference>
<comment type="function">
    <text evidence="1 11">Catalyzes the NADPH-dependent reduction of ketopantoate into pantoic acid.</text>
</comment>
<comment type="caution">
    <text evidence="14">The sequence shown here is derived from an EMBL/GenBank/DDBJ whole genome shotgun (WGS) entry which is preliminary data.</text>
</comment>
<dbReference type="InterPro" id="IPR013752">
    <property type="entry name" value="KPA_reductase"/>
</dbReference>
<dbReference type="InterPro" id="IPR050838">
    <property type="entry name" value="Ketopantoate_reductase"/>
</dbReference>
<evidence type="ECO:0000256" key="8">
    <source>
        <dbReference type="ARBA" id="ARBA00023002"/>
    </source>
</evidence>
<dbReference type="Pfam" id="PF02558">
    <property type="entry name" value="ApbA"/>
    <property type="match status" value="1"/>
</dbReference>
<dbReference type="Gene3D" id="1.10.1040.10">
    <property type="entry name" value="N-(1-d-carboxylethyl)-l-norvaline Dehydrogenase, domain 2"/>
    <property type="match status" value="1"/>
</dbReference>
<comment type="pathway">
    <text evidence="2 11">Cofactor biosynthesis; (R)-pantothenate biosynthesis; (R)-pantoate from 3-methyl-2-oxobutanoate: step 2/2.</text>
</comment>
<dbReference type="GO" id="GO:0050661">
    <property type="term" value="F:NADP binding"/>
    <property type="evidence" value="ECO:0007669"/>
    <property type="project" value="TreeGrafter"/>
</dbReference>
<dbReference type="GO" id="GO:0015940">
    <property type="term" value="P:pantothenate biosynthetic process"/>
    <property type="evidence" value="ECO:0007669"/>
    <property type="project" value="UniProtKB-UniPathway"/>
</dbReference>
<evidence type="ECO:0000259" key="13">
    <source>
        <dbReference type="Pfam" id="PF08546"/>
    </source>
</evidence>
<dbReference type="PATRIC" id="fig|301148.3.peg.253"/>
<dbReference type="AlphaFoldDB" id="A0A150LQJ8"/>
<evidence type="ECO:0000256" key="1">
    <source>
        <dbReference type="ARBA" id="ARBA00002919"/>
    </source>
</evidence>
<comment type="catalytic activity">
    <reaction evidence="10 11">
        <text>(R)-pantoate + NADP(+) = 2-dehydropantoate + NADPH + H(+)</text>
        <dbReference type="Rhea" id="RHEA:16233"/>
        <dbReference type="ChEBI" id="CHEBI:11561"/>
        <dbReference type="ChEBI" id="CHEBI:15378"/>
        <dbReference type="ChEBI" id="CHEBI:15980"/>
        <dbReference type="ChEBI" id="CHEBI:57783"/>
        <dbReference type="ChEBI" id="CHEBI:58349"/>
        <dbReference type="EC" id="1.1.1.169"/>
    </reaction>
</comment>
<comment type="similarity">
    <text evidence="3 11">Belongs to the ketopantoate reductase family.</text>
</comment>
<evidence type="ECO:0000256" key="7">
    <source>
        <dbReference type="ARBA" id="ARBA00022857"/>
    </source>
</evidence>
<evidence type="ECO:0000256" key="9">
    <source>
        <dbReference type="ARBA" id="ARBA00032024"/>
    </source>
</evidence>
<evidence type="ECO:0000313" key="15">
    <source>
        <dbReference type="Proteomes" id="UP000075683"/>
    </source>
</evidence>
<feature type="domain" description="Ketopantoate reductase C-terminal" evidence="13">
    <location>
        <begin position="178"/>
        <end position="296"/>
    </location>
</feature>